<evidence type="ECO:0000313" key="2">
    <source>
        <dbReference type="EMBL" id="MFC6724999.1"/>
    </source>
</evidence>
<reference evidence="2 3" key="1">
    <citation type="journal article" date="2019" name="Int. J. Syst. Evol. Microbiol.">
        <title>The Global Catalogue of Microorganisms (GCM) 10K type strain sequencing project: providing services to taxonomists for standard genome sequencing and annotation.</title>
        <authorList>
            <consortium name="The Broad Institute Genomics Platform"/>
            <consortium name="The Broad Institute Genome Sequencing Center for Infectious Disease"/>
            <person name="Wu L."/>
            <person name="Ma J."/>
        </authorList>
    </citation>
    <scope>NUCLEOTIDE SEQUENCE [LARGE SCALE GENOMIC DNA]</scope>
    <source>
        <strain evidence="2 3">NBRC 111368</strain>
    </source>
</reference>
<dbReference type="InterPro" id="IPR006016">
    <property type="entry name" value="UspA"/>
</dbReference>
<feature type="domain" description="UspA" evidence="1">
    <location>
        <begin position="7"/>
        <end position="68"/>
    </location>
</feature>
<accession>A0ABD5S0F1</accession>
<dbReference type="Gene3D" id="3.40.50.620">
    <property type="entry name" value="HUPs"/>
    <property type="match status" value="1"/>
</dbReference>
<dbReference type="EMBL" id="JBHSWU010000351">
    <property type="protein sequence ID" value="MFC6724999.1"/>
    <property type="molecule type" value="Genomic_DNA"/>
</dbReference>
<comment type="caution">
    <text evidence="2">The sequence shown here is derived from an EMBL/GenBank/DDBJ whole genome shotgun (WGS) entry which is preliminary data.</text>
</comment>
<dbReference type="Pfam" id="PF00582">
    <property type="entry name" value="Usp"/>
    <property type="match status" value="1"/>
</dbReference>
<keyword evidence="3" id="KW-1185">Reference proteome</keyword>
<dbReference type="InterPro" id="IPR014729">
    <property type="entry name" value="Rossmann-like_a/b/a_fold"/>
</dbReference>
<organism evidence="2 3">
    <name type="scientific">Halobium palmae</name>
    <dbReference type="NCBI Taxonomy" id="1776492"/>
    <lineage>
        <taxon>Archaea</taxon>
        <taxon>Methanobacteriati</taxon>
        <taxon>Methanobacteriota</taxon>
        <taxon>Stenosarchaea group</taxon>
        <taxon>Halobacteria</taxon>
        <taxon>Halobacteriales</taxon>
        <taxon>Haloferacaceae</taxon>
        <taxon>Halobium</taxon>
    </lineage>
</organism>
<gene>
    <name evidence="2" type="ORF">ACFQE1_11585</name>
</gene>
<dbReference type="AlphaFoldDB" id="A0ABD5S0F1"/>
<dbReference type="SUPFAM" id="SSF52402">
    <property type="entry name" value="Adenine nucleotide alpha hydrolases-like"/>
    <property type="match status" value="1"/>
</dbReference>
<feature type="non-terminal residue" evidence="2">
    <location>
        <position position="1"/>
    </location>
</feature>
<evidence type="ECO:0000259" key="1">
    <source>
        <dbReference type="Pfam" id="PF00582"/>
    </source>
</evidence>
<dbReference type="Proteomes" id="UP001596328">
    <property type="component" value="Unassembled WGS sequence"/>
</dbReference>
<proteinExistence type="predicted"/>
<sequence length="73" mass="8054">FREAFPDAEEHVEYRRDVVAGILDAAEEVGASAIVFRPREGGRIVQFLSGDLSEKLVDEADRPVVVLPREDSG</sequence>
<name>A0ABD5S0F1_9EURY</name>
<protein>
    <submittedName>
        <fullName evidence="2">Universal stress protein</fullName>
    </submittedName>
</protein>
<evidence type="ECO:0000313" key="3">
    <source>
        <dbReference type="Proteomes" id="UP001596328"/>
    </source>
</evidence>